<protein>
    <recommendedName>
        <fullName evidence="8">Sphingomyelin phosphodiesterase 4</fullName>
    </recommendedName>
</protein>
<feature type="transmembrane region" description="Helical" evidence="5">
    <location>
        <begin position="721"/>
        <end position="745"/>
    </location>
</feature>
<accession>A0A8J5UX58</accession>
<reference evidence="6" key="2">
    <citation type="submission" date="2021-04" db="EMBL/GenBank/DDBJ databases">
        <title>Genome-wide patterns of bracovirus chromosomal integration into multiple host tissues during parasitism.</title>
        <authorList>
            <person name="Chebbi M.A.C."/>
        </authorList>
    </citation>
    <scope>NUCLEOTIDE SEQUENCE</scope>
    <source>
        <tissue evidence="6">Whole body</tissue>
    </source>
</reference>
<dbReference type="Proteomes" id="UP000729913">
    <property type="component" value="Unassembled WGS sequence"/>
</dbReference>
<keyword evidence="2 5" id="KW-0812">Transmembrane</keyword>
<dbReference type="AlphaFoldDB" id="A0A8J5UX58"/>
<gene>
    <name evidence="6" type="ORF">G9C98_002268</name>
</gene>
<evidence type="ECO:0000256" key="5">
    <source>
        <dbReference type="SAM" id="Phobius"/>
    </source>
</evidence>
<proteinExistence type="predicted"/>
<keyword evidence="3 5" id="KW-1133">Transmembrane helix</keyword>
<evidence type="ECO:0000256" key="1">
    <source>
        <dbReference type="ARBA" id="ARBA00004167"/>
    </source>
</evidence>
<dbReference type="GO" id="GO:0016020">
    <property type="term" value="C:membrane"/>
    <property type="evidence" value="ECO:0007669"/>
    <property type="project" value="UniProtKB-SubCell"/>
</dbReference>
<dbReference type="GO" id="GO:0006685">
    <property type="term" value="P:sphingomyelin catabolic process"/>
    <property type="evidence" value="ECO:0007669"/>
    <property type="project" value="TreeGrafter"/>
</dbReference>
<name>A0A8J5UX58_9HYME</name>
<keyword evidence="7" id="KW-1185">Reference proteome</keyword>
<organism evidence="6 7">
    <name type="scientific">Cotesia typhae</name>
    <dbReference type="NCBI Taxonomy" id="2053667"/>
    <lineage>
        <taxon>Eukaryota</taxon>
        <taxon>Metazoa</taxon>
        <taxon>Ecdysozoa</taxon>
        <taxon>Arthropoda</taxon>
        <taxon>Hexapoda</taxon>
        <taxon>Insecta</taxon>
        <taxon>Pterygota</taxon>
        <taxon>Neoptera</taxon>
        <taxon>Endopterygota</taxon>
        <taxon>Hymenoptera</taxon>
        <taxon>Apocrita</taxon>
        <taxon>Ichneumonoidea</taxon>
        <taxon>Braconidae</taxon>
        <taxon>Microgastrinae</taxon>
        <taxon>Cotesia</taxon>
    </lineage>
</organism>
<dbReference type="PANTHER" id="PTHR12988:SF6">
    <property type="entry name" value="SPHINGOMYELIN PHOSPHODIESTERASE 4"/>
    <property type="match status" value="1"/>
</dbReference>
<evidence type="ECO:0000256" key="2">
    <source>
        <dbReference type="ARBA" id="ARBA00022692"/>
    </source>
</evidence>
<sequence length="750" mass="86399">MNNNYSLSSKMFLSNSMSKNNRICGQIIMASSADVATARMRAYLNLPLLERCKELAMFIVESSTTELQHVFPILIDSIFGITNNVGWGLHNISSRKHPYEYETLCNFFGPQGPIFSLCYKLLPDYKLKDNPTTRCPTALLLNPFEYYIFHFAFHLTNPWLQLNQNEDVWMNWETVYVQLAHLYLYHFLPQDDSPVLPIIGPYVRTTPPRKLMQSPDLKRLQTSRLLRTSILSPISSPPSGVPQQQCLPQVWRSETVVQVFLDFWLEYTEEDKLISQLSPSLSSSLPRRNSIHSGEHIRLVRAFIKTLHGFSNSTTGSKSAMDELKRIIVPSIQGKIYIFLRQAIFHWPLDSSFRLILEAWLSFIQPWRYIPEFRITKNSTAAEEDRGKISDPSYWMPFVANNLLAYTAIFQQLLPRFMRTDLVAPKNALMLFRVTKVFSQPHLAFMLAEAEGCINDSNVSRGKLSSSQWNNIIRQQIVELEGPSYQYVSMFSTASSAQITKLLGTIKQAYLTAISIIEALEKRRRERKFFKSLWEFFNGDECTDDDIGLIERKRVPGLLSNAQQQLIDIFELGDIPEACIAADKEYHDSILFTSFCHQSHMNSSTDSNRPGEFVLIRNAHQNCKCMEYMGDPELKPVQSNESAFLVRLLYNFCQFINNKYEAKIISMYNRNDFIGRIARKILQPPTTVIQLPKRTPTGFLSREEHCLPPRLSLRFIARHDFSVLMIFGAFIFCLMGFSVPFLYAFHGFCG</sequence>
<evidence type="ECO:0008006" key="8">
    <source>
        <dbReference type="Google" id="ProtNLM"/>
    </source>
</evidence>
<dbReference type="GO" id="GO:0050290">
    <property type="term" value="F:sphingomyelin phosphodiesterase D activity"/>
    <property type="evidence" value="ECO:0007669"/>
    <property type="project" value="InterPro"/>
</dbReference>
<dbReference type="Pfam" id="PF14724">
    <property type="entry name" value="mit_SMPDase"/>
    <property type="match status" value="3"/>
</dbReference>
<reference evidence="6" key="1">
    <citation type="submission" date="2020-03" db="EMBL/GenBank/DDBJ databases">
        <authorList>
            <person name="Chebbi M.A."/>
            <person name="Drezen J.M."/>
        </authorList>
    </citation>
    <scope>NUCLEOTIDE SEQUENCE</scope>
    <source>
        <tissue evidence="6">Whole body</tissue>
    </source>
</reference>
<evidence type="ECO:0000256" key="4">
    <source>
        <dbReference type="ARBA" id="ARBA00023136"/>
    </source>
</evidence>
<comment type="subcellular location">
    <subcellularLocation>
        <location evidence="1">Membrane</location>
        <topology evidence="1">Single-pass membrane protein</topology>
    </subcellularLocation>
</comment>
<dbReference type="GO" id="GO:0046475">
    <property type="term" value="P:glycerophospholipid catabolic process"/>
    <property type="evidence" value="ECO:0007669"/>
    <property type="project" value="TreeGrafter"/>
</dbReference>
<evidence type="ECO:0000256" key="3">
    <source>
        <dbReference type="ARBA" id="ARBA00022989"/>
    </source>
</evidence>
<dbReference type="InterPro" id="IPR024129">
    <property type="entry name" value="Sphingomy_SMPD4"/>
</dbReference>
<dbReference type="OrthoDB" id="10251508at2759"/>
<dbReference type="PANTHER" id="PTHR12988">
    <property type="entry name" value="SPHINGOMYELIN PHOSPHODIESTERASE 4"/>
    <property type="match status" value="1"/>
</dbReference>
<keyword evidence="4 5" id="KW-0472">Membrane</keyword>
<dbReference type="GO" id="GO:0046513">
    <property type="term" value="P:ceramide biosynthetic process"/>
    <property type="evidence" value="ECO:0007669"/>
    <property type="project" value="TreeGrafter"/>
</dbReference>
<evidence type="ECO:0000313" key="7">
    <source>
        <dbReference type="Proteomes" id="UP000729913"/>
    </source>
</evidence>
<comment type="caution">
    <text evidence="6">The sequence shown here is derived from an EMBL/GenBank/DDBJ whole genome shotgun (WGS) entry which is preliminary data.</text>
</comment>
<dbReference type="EMBL" id="JAAOIC020000019">
    <property type="protein sequence ID" value="KAG8041280.1"/>
    <property type="molecule type" value="Genomic_DNA"/>
</dbReference>
<evidence type="ECO:0000313" key="6">
    <source>
        <dbReference type="EMBL" id="KAG8041280.1"/>
    </source>
</evidence>